<proteinExistence type="predicted"/>
<evidence type="ECO:0000313" key="2">
    <source>
        <dbReference type="EMBL" id="MBP2322654.1"/>
    </source>
</evidence>
<feature type="region of interest" description="Disordered" evidence="1">
    <location>
        <begin position="65"/>
        <end position="97"/>
    </location>
</feature>
<comment type="caution">
    <text evidence="2">The sequence shown here is derived from an EMBL/GenBank/DDBJ whole genome shotgun (WGS) entry which is preliminary data.</text>
</comment>
<accession>A0ABS4TE76</accession>
<gene>
    <name evidence="2" type="ORF">JOF56_003039</name>
</gene>
<dbReference type="RefSeq" id="WP_209638255.1">
    <property type="nucleotide sequence ID" value="NZ_JAGINW010000001.1"/>
</dbReference>
<dbReference type="EMBL" id="JAGINW010000001">
    <property type="protein sequence ID" value="MBP2322654.1"/>
    <property type="molecule type" value="Genomic_DNA"/>
</dbReference>
<evidence type="ECO:0000256" key="1">
    <source>
        <dbReference type="SAM" id="MobiDB-lite"/>
    </source>
</evidence>
<organism evidence="2 3">
    <name type="scientific">Kibdelosporangium banguiense</name>
    <dbReference type="NCBI Taxonomy" id="1365924"/>
    <lineage>
        <taxon>Bacteria</taxon>
        <taxon>Bacillati</taxon>
        <taxon>Actinomycetota</taxon>
        <taxon>Actinomycetes</taxon>
        <taxon>Pseudonocardiales</taxon>
        <taxon>Pseudonocardiaceae</taxon>
        <taxon>Kibdelosporangium</taxon>
    </lineage>
</organism>
<reference evidence="2 3" key="1">
    <citation type="submission" date="2021-03" db="EMBL/GenBank/DDBJ databases">
        <title>Sequencing the genomes of 1000 actinobacteria strains.</title>
        <authorList>
            <person name="Klenk H.-P."/>
        </authorList>
    </citation>
    <scope>NUCLEOTIDE SEQUENCE [LARGE SCALE GENOMIC DNA]</scope>
    <source>
        <strain evidence="2 3">DSM 46670</strain>
    </source>
</reference>
<dbReference type="Proteomes" id="UP001519332">
    <property type="component" value="Unassembled WGS sequence"/>
</dbReference>
<feature type="compositionally biased region" description="Basic and acidic residues" evidence="1">
    <location>
        <begin position="65"/>
        <end position="74"/>
    </location>
</feature>
<name>A0ABS4TE76_9PSEU</name>
<evidence type="ECO:0000313" key="3">
    <source>
        <dbReference type="Proteomes" id="UP001519332"/>
    </source>
</evidence>
<sequence length="454" mass="52101">MRRWDPLNDRQLAVLQRVAGGDDLHDSDSPTRQSADALRDRGLLDINRRGGWQATLTDAGAFYIEHGHHPDRPTNTDVAPSTSVSNRTPRGTRPRQTELEITAQQLIDRLQENAGVVTVVDPEAPTRAAWRRAIHAAKEDGLLPRGHHLRHRGRDTGDLRIELVKGEHPDARHWAPRLRVDVPNAIGQVHPLVAKLQRRPGRIFVTEASLNRALRILNTLLTEWERRGNSAELEDDAHGITMICGESRYGTQISEQREVVEQYPTSEELEQKKVYAWQRVQPTEREVGTGYLVLELKHEWKYSGRRRRWADRARWTLESKLTDVLAELEARAQLDEERRIAKLEEEARRQQDCEAAMATARFRFAEDVKIKALTEQVDGWEQAARIRAYCDALQAAQADANSDVTAWIEWARTYADRIDPLRRHTFQPGISEPRPQDLKPYLGRWSPYGPDARY</sequence>
<keyword evidence="3" id="KW-1185">Reference proteome</keyword>
<feature type="compositionally biased region" description="Polar residues" evidence="1">
    <location>
        <begin position="75"/>
        <end position="89"/>
    </location>
</feature>
<protein>
    <submittedName>
        <fullName evidence="2">Uncharacterized protein</fullName>
    </submittedName>
</protein>
<feature type="region of interest" description="Disordered" evidence="1">
    <location>
        <begin position="425"/>
        <end position="444"/>
    </location>
</feature>